<sequence length="322" mass="35198">MDTGSTRAVLEALHASASSMALSDKPTPLRGVFQLIFRHESSAPLPSHMVGELTLKVHAVLSSVESHPPPPHAAHASRDALEKLVLSRLYTAVFGAGDGDAKADAALHAKLAQLQPLLTPARLGVAAPFCEAEEACWAPAVQALRQLEDFRAPKDKVTLIVNCCRLIERQLQLLLKERRPKDVANVLSPSIFTSPVGADEFFPVLVYVVLQANPERLHSHLAFIARFRNPEMMRGMQGCYFTHLRAAAHFLQHLTCNDDGHEIVTTRAPTALGDEAECEAGQVAINTTEEIHSSQEQRGQPGVEWEPDYTVTQSSAKAYGFY</sequence>
<name>A0AB34J5B0_PRYPA</name>
<comment type="caution">
    <text evidence="2">The sequence shown here is derived from an EMBL/GenBank/DDBJ whole genome shotgun (WGS) entry which is preliminary data.</text>
</comment>
<gene>
    <name evidence="2" type="ORF">AB1Y20_003676</name>
</gene>
<dbReference type="Gene3D" id="1.20.1050.80">
    <property type="entry name" value="VPS9 domain"/>
    <property type="match status" value="1"/>
</dbReference>
<dbReference type="PANTHER" id="PTHR23101">
    <property type="entry name" value="RAB GDP/GTP EXCHANGE FACTOR"/>
    <property type="match status" value="1"/>
</dbReference>
<dbReference type="SMART" id="SM00167">
    <property type="entry name" value="VPS9"/>
    <property type="match status" value="1"/>
</dbReference>
<keyword evidence="3" id="KW-1185">Reference proteome</keyword>
<organism evidence="2 3">
    <name type="scientific">Prymnesium parvum</name>
    <name type="common">Toxic golden alga</name>
    <dbReference type="NCBI Taxonomy" id="97485"/>
    <lineage>
        <taxon>Eukaryota</taxon>
        <taxon>Haptista</taxon>
        <taxon>Haptophyta</taxon>
        <taxon>Prymnesiophyceae</taxon>
        <taxon>Prymnesiales</taxon>
        <taxon>Prymnesiaceae</taxon>
        <taxon>Prymnesium</taxon>
    </lineage>
</organism>
<dbReference type="GO" id="GO:0005085">
    <property type="term" value="F:guanyl-nucleotide exchange factor activity"/>
    <property type="evidence" value="ECO:0007669"/>
    <property type="project" value="InterPro"/>
</dbReference>
<dbReference type="AlphaFoldDB" id="A0AB34J5B0"/>
<dbReference type="SUPFAM" id="SSF109993">
    <property type="entry name" value="VPS9 domain"/>
    <property type="match status" value="1"/>
</dbReference>
<proteinExistence type="predicted"/>
<dbReference type="EMBL" id="JBGBPQ010000012">
    <property type="protein sequence ID" value="KAL1514582.1"/>
    <property type="molecule type" value="Genomic_DNA"/>
</dbReference>
<dbReference type="PROSITE" id="PS51205">
    <property type="entry name" value="VPS9"/>
    <property type="match status" value="1"/>
</dbReference>
<evidence type="ECO:0000313" key="3">
    <source>
        <dbReference type="Proteomes" id="UP001515480"/>
    </source>
</evidence>
<evidence type="ECO:0000313" key="2">
    <source>
        <dbReference type="EMBL" id="KAL1514582.1"/>
    </source>
</evidence>
<dbReference type="GO" id="GO:0016192">
    <property type="term" value="P:vesicle-mediated transport"/>
    <property type="evidence" value="ECO:0007669"/>
    <property type="project" value="InterPro"/>
</dbReference>
<dbReference type="InterPro" id="IPR037191">
    <property type="entry name" value="VPS9_dom_sf"/>
</dbReference>
<dbReference type="GO" id="GO:0005829">
    <property type="term" value="C:cytosol"/>
    <property type="evidence" value="ECO:0007669"/>
    <property type="project" value="TreeGrafter"/>
</dbReference>
<dbReference type="PANTHER" id="PTHR23101:SF25">
    <property type="entry name" value="GTPASE-ACTIVATING PROTEIN AND VPS9 DOMAIN-CONTAINING PROTEIN 1"/>
    <property type="match status" value="1"/>
</dbReference>
<protein>
    <recommendedName>
        <fullName evidence="1">VPS9 domain-containing protein</fullName>
    </recommendedName>
</protein>
<reference evidence="2 3" key="1">
    <citation type="journal article" date="2024" name="Science">
        <title>Giant polyketide synthase enzymes in the biosynthesis of giant marine polyether toxins.</title>
        <authorList>
            <person name="Fallon T.R."/>
            <person name="Shende V.V."/>
            <person name="Wierzbicki I.H."/>
            <person name="Pendleton A.L."/>
            <person name="Watervoot N.F."/>
            <person name="Auber R.P."/>
            <person name="Gonzalez D.J."/>
            <person name="Wisecaver J.H."/>
            <person name="Moore B.S."/>
        </authorList>
    </citation>
    <scope>NUCLEOTIDE SEQUENCE [LARGE SCALE GENOMIC DNA]</scope>
    <source>
        <strain evidence="2 3">12B1</strain>
    </source>
</reference>
<accession>A0AB34J5B0</accession>
<dbReference type="GO" id="GO:0030139">
    <property type="term" value="C:endocytic vesicle"/>
    <property type="evidence" value="ECO:0007669"/>
    <property type="project" value="TreeGrafter"/>
</dbReference>
<feature type="domain" description="VPS9" evidence="1">
    <location>
        <begin position="101"/>
        <end position="260"/>
    </location>
</feature>
<dbReference type="InterPro" id="IPR045046">
    <property type="entry name" value="Vps9-like"/>
</dbReference>
<dbReference type="GO" id="GO:0031267">
    <property type="term" value="F:small GTPase binding"/>
    <property type="evidence" value="ECO:0007669"/>
    <property type="project" value="TreeGrafter"/>
</dbReference>
<evidence type="ECO:0000259" key="1">
    <source>
        <dbReference type="PROSITE" id="PS51205"/>
    </source>
</evidence>
<dbReference type="InterPro" id="IPR003123">
    <property type="entry name" value="VPS9"/>
</dbReference>
<dbReference type="Proteomes" id="UP001515480">
    <property type="component" value="Unassembled WGS sequence"/>
</dbReference>
<dbReference type="Pfam" id="PF02204">
    <property type="entry name" value="VPS9"/>
    <property type="match status" value="1"/>
</dbReference>